<evidence type="ECO:0000313" key="7">
    <source>
        <dbReference type="EMBL" id="CAD7085680.1"/>
    </source>
</evidence>
<comment type="subcellular location">
    <subcellularLocation>
        <location evidence="2">Chromosome</location>
        <location evidence="2">Centromere</location>
    </subcellularLocation>
    <subcellularLocation>
        <location evidence="1">Nucleus</location>
    </subcellularLocation>
</comment>
<dbReference type="GO" id="GO:0000939">
    <property type="term" value="C:inner kinetochore"/>
    <property type="evidence" value="ECO:0007669"/>
    <property type="project" value="TreeGrafter"/>
</dbReference>
<keyword evidence="5" id="KW-0539">Nucleus</keyword>
<accession>A0A7R8YXD9</accession>
<proteinExistence type="inferred from homology"/>
<evidence type="ECO:0000256" key="5">
    <source>
        <dbReference type="ARBA" id="ARBA00023242"/>
    </source>
</evidence>
<dbReference type="GO" id="GO:0005634">
    <property type="term" value="C:nucleus"/>
    <property type="evidence" value="ECO:0007669"/>
    <property type="project" value="UniProtKB-SubCell"/>
</dbReference>
<dbReference type="Proteomes" id="UP000594454">
    <property type="component" value="Chromosome 3"/>
</dbReference>
<keyword evidence="8" id="KW-1185">Reference proteome</keyword>
<dbReference type="InterPro" id="IPR012485">
    <property type="entry name" value="CENP-I"/>
</dbReference>
<protein>
    <recommendedName>
        <fullName evidence="9">Centromere protein I</fullName>
    </recommendedName>
</protein>
<keyword evidence="6" id="KW-0137">Centromere</keyword>
<dbReference type="AlphaFoldDB" id="A0A7R8YXD9"/>
<dbReference type="PANTHER" id="PTHR48208">
    <property type="entry name" value="CENTROMERE PROTEIN I"/>
    <property type="match status" value="1"/>
</dbReference>
<sequence>MSVEQLFAWLDDLSKSRAKTIEVTECLQEIAELTTKTGLDKLLLDSLWRKVLSLPRPSLCTQGIYLAIPNDGVLPDTIDFLLAWVIDAIKTDSNNAAAVKGVLQWLTCAVYCKIISAKDLQHGYYSLLLCLQTPGFACEICHLLYYLTKPYLITPFTVKYLLSVRFPKKNYCHAALVSLYKRLKPHLIDQSFIAYANDLELLPVLPRKILDCFNIARGKRKSWTNKKRCRYPNWQLQTIAYKKRKLGNIIYISEMTLPDAILESRNSKVFIGGSVFDSFLMNPYGFIFLAMADTELHDWMLIYIEKELEAKQTLVFRRETEEFASLLTNLTKLQKVYGQAIAPIDRFMKKNFCKWNGILYSKQMFGLLSDITISDYKEVFDSILTPLYHLNMKFKDKQFSKQTIRSLAKCFLNNINRLNKEEYILHSSESFNPCIDALKQFENSFQHLCILFMNMYAENAEILHEIADSYIILSSAVQSWENYDQEVLPSGILNRMLINSDFALINKFCRILVTHIEREGREGALENDLPSEPVRNQLEQFLNILFKNILISSIFETDNFKAIDEQIGKFENVRKDFRSRNNLTFMPLVRVDNEGKFHPTSDMDVYKQMTRDHCEYFAALILPV</sequence>
<name>A0A7R8YXD9_HERIL</name>
<dbReference type="OMA" id="ACEICHL"/>
<dbReference type="PANTHER" id="PTHR48208:SF2">
    <property type="entry name" value="CENTROMERE PROTEIN I"/>
    <property type="match status" value="1"/>
</dbReference>
<evidence type="ECO:0000313" key="8">
    <source>
        <dbReference type="Proteomes" id="UP000594454"/>
    </source>
</evidence>
<dbReference type="GO" id="GO:0000070">
    <property type="term" value="P:mitotic sister chromatid segregation"/>
    <property type="evidence" value="ECO:0007669"/>
    <property type="project" value="TreeGrafter"/>
</dbReference>
<evidence type="ECO:0000256" key="3">
    <source>
        <dbReference type="ARBA" id="ARBA00005470"/>
    </source>
</evidence>
<evidence type="ECO:0008006" key="9">
    <source>
        <dbReference type="Google" id="ProtNLM"/>
    </source>
</evidence>
<dbReference type="OrthoDB" id="6347512at2759"/>
<dbReference type="EMBL" id="LR899011">
    <property type="protein sequence ID" value="CAD7085680.1"/>
    <property type="molecule type" value="Genomic_DNA"/>
</dbReference>
<reference evidence="7 8" key="1">
    <citation type="submission" date="2020-11" db="EMBL/GenBank/DDBJ databases">
        <authorList>
            <person name="Wallbank WR R."/>
            <person name="Pardo Diaz C."/>
            <person name="Kozak K."/>
            <person name="Martin S."/>
            <person name="Jiggins C."/>
            <person name="Moest M."/>
            <person name="Warren A I."/>
            <person name="Generalovic N T."/>
            <person name="Byers J.R.P. K."/>
            <person name="Montejo-Kovacevich G."/>
            <person name="Yen C E."/>
        </authorList>
    </citation>
    <scope>NUCLEOTIDE SEQUENCE [LARGE SCALE GENOMIC DNA]</scope>
</reference>
<evidence type="ECO:0000256" key="2">
    <source>
        <dbReference type="ARBA" id="ARBA00004584"/>
    </source>
</evidence>
<comment type="similarity">
    <text evidence="3">Belongs to the CENP-I/CTF3 family.</text>
</comment>
<evidence type="ECO:0000256" key="1">
    <source>
        <dbReference type="ARBA" id="ARBA00004123"/>
    </source>
</evidence>
<dbReference type="InParanoid" id="A0A7R8YXD9"/>
<gene>
    <name evidence="7" type="ORF">HERILL_LOCUS8505</name>
</gene>
<organism evidence="7 8">
    <name type="scientific">Hermetia illucens</name>
    <name type="common">Black soldier fly</name>
    <dbReference type="NCBI Taxonomy" id="343691"/>
    <lineage>
        <taxon>Eukaryota</taxon>
        <taxon>Metazoa</taxon>
        <taxon>Ecdysozoa</taxon>
        <taxon>Arthropoda</taxon>
        <taxon>Hexapoda</taxon>
        <taxon>Insecta</taxon>
        <taxon>Pterygota</taxon>
        <taxon>Neoptera</taxon>
        <taxon>Endopterygota</taxon>
        <taxon>Diptera</taxon>
        <taxon>Brachycera</taxon>
        <taxon>Stratiomyomorpha</taxon>
        <taxon>Stratiomyidae</taxon>
        <taxon>Hermetiinae</taxon>
        <taxon>Hermetia</taxon>
    </lineage>
</organism>
<evidence type="ECO:0000256" key="6">
    <source>
        <dbReference type="ARBA" id="ARBA00023328"/>
    </source>
</evidence>
<evidence type="ECO:0000256" key="4">
    <source>
        <dbReference type="ARBA" id="ARBA00022454"/>
    </source>
</evidence>
<keyword evidence="4" id="KW-0158">Chromosome</keyword>
<dbReference type="Pfam" id="PF07778">
    <property type="entry name" value="CENP-I"/>
    <property type="match status" value="1"/>
</dbReference>
<dbReference type="GO" id="GO:0034080">
    <property type="term" value="P:CENP-A containing chromatin assembly"/>
    <property type="evidence" value="ECO:0007669"/>
    <property type="project" value="TreeGrafter"/>
</dbReference>